<dbReference type="Pfam" id="PF00188">
    <property type="entry name" value="CAP"/>
    <property type="match status" value="1"/>
</dbReference>
<keyword evidence="5" id="KW-1185">Reference proteome</keyword>
<accession>A0A3B3YUG0</accession>
<dbReference type="Proteomes" id="UP000261480">
    <property type="component" value="Unplaced"/>
</dbReference>
<evidence type="ECO:0000313" key="5">
    <source>
        <dbReference type="Proteomes" id="UP000261480"/>
    </source>
</evidence>
<keyword evidence="1" id="KW-1015">Disulfide bond</keyword>
<dbReference type="Ensembl" id="ENSPMET00000022855.1">
    <property type="protein sequence ID" value="ENSPMEP00000030650.1"/>
    <property type="gene ID" value="ENSPMEG00000017206.1"/>
</dbReference>
<sequence length="215" mass="24236">MRRVKIPGRRVYTCWGGLCSAGLCYRVCFITITKCTGFITFLFPSGAARTTLTEQAEIVDRHNELRLTSSPRPATSRPVRGSPAPAARTSWTNAAQAWYDEVHDFRYGVGSINGDVVGLYTQVVWYGSNQISCAVTYCPNATYKWPLLPPGQLLADPPLQVRADLRRMPRHRDNNPCLYNDQYSNFPELQQRWGCSHSDVASWCPASCRRTNQII</sequence>
<reference evidence="4" key="1">
    <citation type="submission" date="2025-08" db="UniProtKB">
        <authorList>
            <consortium name="Ensembl"/>
        </authorList>
    </citation>
    <scope>IDENTIFICATION</scope>
</reference>
<name>A0A3B3YUG0_9TELE</name>
<reference evidence="4" key="2">
    <citation type="submission" date="2025-09" db="UniProtKB">
        <authorList>
            <consortium name="Ensembl"/>
        </authorList>
    </citation>
    <scope>IDENTIFICATION</scope>
</reference>
<feature type="region of interest" description="Disordered" evidence="2">
    <location>
        <begin position="67"/>
        <end position="88"/>
    </location>
</feature>
<feature type="domain" description="ShKT" evidence="3">
    <location>
        <begin position="177"/>
        <end position="211"/>
    </location>
</feature>
<dbReference type="InterPro" id="IPR035940">
    <property type="entry name" value="CAP_sf"/>
</dbReference>
<comment type="caution">
    <text evidence="1">Lacks conserved residue(s) required for the propagation of feature annotation.</text>
</comment>
<evidence type="ECO:0000256" key="1">
    <source>
        <dbReference type="PROSITE-ProRule" id="PRU01005"/>
    </source>
</evidence>
<dbReference type="InterPro" id="IPR014044">
    <property type="entry name" value="CAP_dom"/>
</dbReference>
<dbReference type="InterPro" id="IPR042076">
    <property type="entry name" value="Crisp-like_dom"/>
</dbReference>
<dbReference type="Gene3D" id="3.40.33.10">
    <property type="entry name" value="CAP"/>
    <property type="match status" value="1"/>
</dbReference>
<protein>
    <recommendedName>
        <fullName evidence="3">ShKT domain-containing protein</fullName>
    </recommendedName>
</protein>
<evidence type="ECO:0000313" key="4">
    <source>
        <dbReference type="Ensembl" id="ENSPMEP00000030650.1"/>
    </source>
</evidence>
<dbReference type="Pfam" id="PF08562">
    <property type="entry name" value="Crisp"/>
    <property type="match status" value="1"/>
</dbReference>
<dbReference type="SUPFAM" id="SSF57546">
    <property type="entry name" value="Crisp domain-like"/>
    <property type="match status" value="1"/>
</dbReference>
<dbReference type="SMART" id="SM00198">
    <property type="entry name" value="SCP"/>
    <property type="match status" value="1"/>
</dbReference>
<dbReference type="SUPFAM" id="SSF55797">
    <property type="entry name" value="PR-1-like"/>
    <property type="match status" value="1"/>
</dbReference>
<dbReference type="Gene3D" id="1.10.10.740">
    <property type="entry name" value="Crisp domain"/>
    <property type="match status" value="1"/>
</dbReference>
<organism evidence="4 5">
    <name type="scientific">Poecilia mexicana</name>
    <dbReference type="NCBI Taxonomy" id="48701"/>
    <lineage>
        <taxon>Eukaryota</taxon>
        <taxon>Metazoa</taxon>
        <taxon>Chordata</taxon>
        <taxon>Craniata</taxon>
        <taxon>Vertebrata</taxon>
        <taxon>Euteleostomi</taxon>
        <taxon>Actinopterygii</taxon>
        <taxon>Neopterygii</taxon>
        <taxon>Teleostei</taxon>
        <taxon>Neoteleostei</taxon>
        <taxon>Acanthomorphata</taxon>
        <taxon>Ovalentaria</taxon>
        <taxon>Atherinomorphae</taxon>
        <taxon>Cyprinodontiformes</taxon>
        <taxon>Poeciliidae</taxon>
        <taxon>Poeciliinae</taxon>
        <taxon>Poecilia</taxon>
    </lineage>
</organism>
<dbReference type="InterPro" id="IPR003582">
    <property type="entry name" value="ShKT_dom"/>
</dbReference>
<evidence type="ECO:0000256" key="2">
    <source>
        <dbReference type="SAM" id="MobiDB-lite"/>
    </source>
</evidence>
<proteinExistence type="predicted"/>
<dbReference type="STRING" id="48701.ENSPMEP00000030650"/>
<dbReference type="PROSITE" id="PS51670">
    <property type="entry name" value="SHKT"/>
    <property type="match status" value="1"/>
</dbReference>
<feature type="disulfide bond" evidence="1">
    <location>
        <begin position="195"/>
        <end position="208"/>
    </location>
</feature>
<dbReference type="InterPro" id="IPR013871">
    <property type="entry name" value="Cysteine_rich_secretory"/>
</dbReference>
<dbReference type="AlphaFoldDB" id="A0A3B3YUG0"/>
<evidence type="ECO:0000259" key="3">
    <source>
        <dbReference type="PROSITE" id="PS51670"/>
    </source>
</evidence>